<accession>A0A6A6XSB1</accession>
<keyword evidence="4" id="KW-0719">Serine esterase</keyword>
<sequence>MTMSAERKPPILVPASKPPHDASKSAAFIFVHGHGDDAVGVENIAHQFQAGSKLPHMSWVLPNALENRDAMQTAWYVPTSLSPYPSSRPELDDDEDEAGMKSSMTYLVLLIDQLIARGVPERRIVLGGFSQGCAMALLTGLTSKYAGKLGGLVGLSGYLPLADRIPALREEAGMSRHVDDDIELFLARGTRDTLVPRRHFRICYETLFGLGMKQEKVAVKEYEGLGHTLGGAELRDVCEWLERVVPAVE</sequence>
<dbReference type="GO" id="GO:0006631">
    <property type="term" value="P:fatty acid metabolic process"/>
    <property type="evidence" value="ECO:0007669"/>
    <property type="project" value="UniProtKB-KW"/>
</dbReference>
<dbReference type="PANTHER" id="PTHR10655">
    <property type="entry name" value="LYSOPHOSPHOLIPASE-RELATED"/>
    <property type="match status" value="1"/>
</dbReference>
<dbReference type="SUPFAM" id="SSF53474">
    <property type="entry name" value="alpha/beta-Hydrolases"/>
    <property type="match status" value="1"/>
</dbReference>
<evidence type="ECO:0000256" key="6">
    <source>
        <dbReference type="ARBA" id="ARBA00022832"/>
    </source>
</evidence>
<evidence type="ECO:0000256" key="4">
    <source>
        <dbReference type="ARBA" id="ARBA00022487"/>
    </source>
</evidence>
<keyword evidence="6" id="KW-0276">Fatty acid metabolism</keyword>
<feature type="domain" description="Phospholipase/carboxylesterase/thioesterase" evidence="11">
    <location>
        <begin position="23"/>
        <end position="243"/>
    </location>
</feature>
<evidence type="ECO:0000313" key="13">
    <source>
        <dbReference type="Proteomes" id="UP000799757"/>
    </source>
</evidence>
<keyword evidence="5" id="KW-0378">Hydrolase</keyword>
<dbReference type="GO" id="GO:0052689">
    <property type="term" value="F:carboxylic ester hydrolase activity"/>
    <property type="evidence" value="ECO:0007669"/>
    <property type="project" value="UniProtKB-KW"/>
</dbReference>
<proteinExistence type="inferred from homology"/>
<dbReference type="InterPro" id="IPR029058">
    <property type="entry name" value="AB_hydrolase_fold"/>
</dbReference>
<dbReference type="GO" id="GO:0005737">
    <property type="term" value="C:cytoplasm"/>
    <property type="evidence" value="ECO:0007669"/>
    <property type="project" value="TreeGrafter"/>
</dbReference>
<evidence type="ECO:0000256" key="8">
    <source>
        <dbReference type="ARBA" id="ARBA00031195"/>
    </source>
</evidence>
<dbReference type="Proteomes" id="UP000799757">
    <property type="component" value="Unassembled WGS sequence"/>
</dbReference>
<organism evidence="12 13">
    <name type="scientific">Melanomma pulvis-pyrius CBS 109.77</name>
    <dbReference type="NCBI Taxonomy" id="1314802"/>
    <lineage>
        <taxon>Eukaryota</taxon>
        <taxon>Fungi</taxon>
        <taxon>Dikarya</taxon>
        <taxon>Ascomycota</taxon>
        <taxon>Pezizomycotina</taxon>
        <taxon>Dothideomycetes</taxon>
        <taxon>Pleosporomycetidae</taxon>
        <taxon>Pleosporales</taxon>
        <taxon>Melanommataceae</taxon>
        <taxon>Melanomma</taxon>
    </lineage>
</organism>
<comment type="catalytic activity">
    <reaction evidence="9">
        <text>S-hexadecanoyl-L-cysteinyl-[protein] + H2O = L-cysteinyl-[protein] + hexadecanoate + H(+)</text>
        <dbReference type="Rhea" id="RHEA:19233"/>
        <dbReference type="Rhea" id="RHEA-COMP:10131"/>
        <dbReference type="Rhea" id="RHEA-COMP:11032"/>
        <dbReference type="ChEBI" id="CHEBI:7896"/>
        <dbReference type="ChEBI" id="CHEBI:15377"/>
        <dbReference type="ChEBI" id="CHEBI:15378"/>
        <dbReference type="ChEBI" id="CHEBI:29950"/>
        <dbReference type="ChEBI" id="CHEBI:74151"/>
        <dbReference type="EC" id="3.1.2.22"/>
    </reaction>
</comment>
<dbReference type="Pfam" id="PF02230">
    <property type="entry name" value="Abhydrolase_2"/>
    <property type="match status" value="1"/>
</dbReference>
<evidence type="ECO:0000259" key="11">
    <source>
        <dbReference type="Pfam" id="PF02230"/>
    </source>
</evidence>
<keyword evidence="6" id="KW-0443">Lipid metabolism</keyword>
<dbReference type="InterPro" id="IPR050565">
    <property type="entry name" value="LYPA1-2/EST-like"/>
</dbReference>
<comment type="similarity">
    <text evidence="1">Belongs to the AB hydrolase superfamily. AB hydrolase 2 family.</text>
</comment>
<evidence type="ECO:0000256" key="2">
    <source>
        <dbReference type="ARBA" id="ARBA00012423"/>
    </source>
</evidence>
<evidence type="ECO:0000256" key="5">
    <source>
        <dbReference type="ARBA" id="ARBA00022801"/>
    </source>
</evidence>
<dbReference type="AlphaFoldDB" id="A0A6A6XSB1"/>
<dbReference type="InterPro" id="IPR003140">
    <property type="entry name" value="PLipase/COase/thioEstase"/>
</dbReference>
<evidence type="ECO:0000256" key="10">
    <source>
        <dbReference type="SAM" id="MobiDB-lite"/>
    </source>
</evidence>
<protein>
    <recommendedName>
        <fullName evidence="3">Acyl-protein thioesterase 1</fullName>
        <ecNumber evidence="2">3.1.2.22</ecNumber>
    </recommendedName>
    <alternativeName>
        <fullName evidence="8">Palmitoyl-protein hydrolase</fullName>
    </alternativeName>
</protein>
<gene>
    <name evidence="12" type="ORF">K505DRAFT_370908</name>
</gene>
<name>A0A6A6XSB1_9PLEO</name>
<dbReference type="Gene3D" id="3.40.50.1820">
    <property type="entry name" value="alpha/beta hydrolase"/>
    <property type="match status" value="1"/>
</dbReference>
<evidence type="ECO:0000256" key="3">
    <source>
        <dbReference type="ARBA" id="ARBA00014923"/>
    </source>
</evidence>
<dbReference type="PANTHER" id="PTHR10655:SF17">
    <property type="entry name" value="LYSOPHOSPHOLIPASE-LIKE PROTEIN 1"/>
    <property type="match status" value="1"/>
</dbReference>
<feature type="region of interest" description="Disordered" evidence="10">
    <location>
        <begin position="1"/>
        <end position="20"/>
    </location>
</feature>
<feature type="non-terminal residue" evidence="12">
    <location>
        <position position="1"/>
    </location>
</feature>
<keyword evidence="13" id="KW-1185">Reference proteome</keyword>
<evidence type="ECO:0000256" key="1">
    <source>
        <dbReference type="ARBA" id="ARBA00006499"/>
    </source>
</evidence>
<dbReference type="GO" id="GO:0008474">
    <property type="term" value="F:palmitoyl-(protein) hydrolase activity"/>
    <property type="evidence" value="ECO:0007669"/>
    <property type="project" value="UniProtKB-EC"/>
</dbReference>
<evidence type="ECO:0000313" key="12">
    <source>
        <dbReference type="EMBL" id="KAF2799476.1"/>
    </source>
</evidence>
<reference evidence="12" key="1">
    <citation type="journal article" date="2020" name="Stud. Mycol.">
        <title>101 Dothideomycetes genomes: a test case for predicting lifestyles and emergence of pathogens.</title>
        <authorList>
            <person name="Haridas S."/>
            <person name="Albert R."/>
            <person name="Binder M."/>
            <person name="Bloem J."/>
            <person name="Labutti K."/>
            <person name="Salamov A."/>
            <person name="Andreopoulos B."/>
            <person name="Baker S."/>
            <person name="Barry K."/>
            <person name="Bills G."/>
            <person name="Bluhm B."/>
            <person name="Cannon C."/>
            <person name="Castanera R."/>
            <person name="Culley D."/>
            <person name="Daum C."/>
            <person name="Ezra D."/>
            <person name="Gonzalez J."/>
            <person name="Henrissat B."/>
            <person name="Kuo A."/>
            <person name="Liang C."/>
            <person name="Lipzen A."/>
            <person name="Lutzoni F."/>
            <person name="Magnuson J."/>
            <person name="Mondo S."/>
            <person name="Nolan M."/>
            <person name="Ohm R."/>
            <person name="Pangilinan J."/>
            <person name="Park H.-J."/>
            <person name="Ramirez L."/>
            <person name="Alfaro M."/>
            <person name="Sun H."/>
            <person name="Tritt A."/>
            <person name="Yoshinaga Y."/>
            <person name="Zwiers L.-H."/>
            <person name="Turgeon B."/>
            <person name="Goodwin S."/>
            <person name="Spatafora J."/>
            <person name="Crous P."/>
            <person name="Grigoriev I."/>
        </authorList>
    </citation>
    <scope>NUCLEOTIDE SEQUENCE</scope>
    <source>
        <strain evidence="12">CBS 109.77</strain>
    </source>
</reference>
<evidence type="ECO:0000256" key="9">
    <source>
        <dbReference type="ARBA" id="ARBA00047337"/>
    </source>
</evidence>
<dbReference type="EMBL" id="MU001763">
    <property type="protein sequence ID" value="KAF2799476.1"/>
    <property type="molecule type" value="Genomic_DNA"/>
</dbReference>
<dbReference type="OrthoDB" id="2418081at2759"/>
<dbReference type="EC" id="3.1.2.22" evidence="2"/>
<evidence type="ECO:0000256" key="7">
    <source>
        <dbReference type="ARBA" id="ARBA00029392"/>
    </source>
</evidence>
<comment type="function">
    <text evidence="7">Hydrolyzes fatty acids from S-acylated cysteine residues in proteins with a strong preference for palmitoylated G-alpha proteins over other acyl substrates. Mediates the deacylation of G-alpha proteins such as GPA1 in vivo, but has weak or no activity toward palmitoylated Ras proteins. Has weak lysophospholipase activity in vitro; however such activity may not exist in vivo.</text>
</comment>